<dbReference type="PANTHER" id="PTHR11136">
    <property type="entry name" value="FOLYLPOLYGLUTAMATE SYNTHASE-RELATED"/>
    <property type="match status" value="1"/>
</dbReference>
<evidence type="ECO:0000256" key="16">
    <source>
        <dbReference type="ARBA" id="ARBA00030048"/>
    </source>
</evidence>
<evidence type="ECO:0000256" key="12">
    <source>
        <dbReference type="ARBA" id="ARBA00022741"/>
    </source>
</evidence>
<accession>A0A847S488</accession>
<evidence type="ECO:0000256" key="4">
    <source>
        <dbReference type="ARBA" id="ARBA00005150"/>
    </source>
</evidence>
<organism evidence="26 27">
    <name type="scientific">Leeia aquatica</name>
    <dbReference type="NCBI Taxonomy" id="2725557"/>
    <lineage>
        <taxon>Bacteria</taxon>
        <taxon>Pseudomonadati</taxon>
        <taxon>Pseudomonadota</taxon>
        <taxon>Betaproteobacteria</taxon>
        <taxon>Neisseriales</taxon>
        <taxon>Leeiaceae</taxon>
        <taxon>Leeia</taxon>
    </lineage>
</organism>
<dbReference type="NCBIfam" id="TIGR01499">
    <property type="entry name" value="folC"/>
    <property type="match status" value="1"/>
</dbReference>
<evidence type="ECO:0000256" key="21">
    <source>
        <dbReference type="ARBA" id="ARBA00049035"/>
    </source>
</evidence>
<evidence type="ECO:0000256" key="3">
    <source>
        <dbReference type="ARBA" id="ARBA00004799"/>
    </source>
</evidence>
<dbReference type="SUPFAM" id="SSF53244">
    <property type="entry name" value="MurD-like peptide ligases, peptide-binding domain"/>
    <property type="match status" value="1"/>
</dbReference>
<evidence type="ECO:0000256" key="17">
    <source>
        <dbReference type="ARBA" id="ARBA00030592"/>
    </source>
</evidence>
<dbReference type="EMBL" id="JABAIM010000001">
    <property type="protein sequence ID" value="NLR73967.1"/>
    <property type="molecule type" value="Genomic_DNA"/>
</dbReference>
<comment type="catalytic activity">
    <reaction evidence="19">
        <text>(6S)-5,6,7,8-tetrahydrofolyl-(gamma-L-Glu)(n) + L-glutamate + ATP = (6S)-5,6,7,8-tetrahydrofolyl-(gamma-L-Glu)(n+1) + ADP + phosphate + H(+)</text>
        <dbReference type="Rhea" id="RHEA:10580"/>
        <dbReference type="Rhea" id="RHEA-COMP:14738"/>
        <dbReference type="Rhea" id="RHEA-COMP:14740"/>
        <dbReference type="ChEBI" id="CHEBI:15378"/>
        <dbReference type="ChEBI" id="CHEBI:29985"/>
        <dbReference type="ChEBI" id="CHEBI:30616"/>
        <dbReference type="ChEBI" id="CHEBI:43474"/>
        <dbReference type="ChEBI" id="CHEBI:141005"/>
        <dbReference type="ChEBI" id="CHEBI:456216"/>
        <dbReference type="EC" id="6.3.2.17"/>
    </reaction>
</comment>
<evidence type="ECO:0000256" key="14">
    <source>
        <dbReference type="ARBA" id="ARBA00022842"/>
    </source>
</evidence>
<evidence type="ECO:0000313" key="26">
    <source>
        <dbReference type="EMBL" id="NLR73967.1"/>
    </source>
</evidence>
<gene>
    <name evidence="26" type="primary">folC</name>
    <name evidence="26" type="ORF">HF682_02180</name>
</gene>
<evidence type="ECO:0000256" key="1">
    <source>
        <dbReference type="ARBA" id="ARBA00001946"/>
    </source>
</evidence>
<name>A0A847S488_9NEIS</name>
<comment type="similarity">
    <text evidence="5 23">Belongs to the folylpolyglutamate synthase family.</text>
</comment>
<keyword evidence="11" id="KW-0479">Metal-binding</keyword>
<dbReference type="InterPro" id="IPR036565">
    <property type="entry name" value="Mur-like_cat_sf"/>
</dbReference>
<evidence type="ECO:0000259" key="25">
    <source>
        <dbReference type="Pfam" id="PF08245"/>
    </source>
</evidence>
<keyword evidence="14" id="KW-0460">Magnesium</keyword>
<comment type="pathway">
    <text evidence="4">Cofactor biosynthesis; tetrahydrofolylpolyglutamate biosynthesis.</text>
</comment>
<dbReference type="GO" id="GO:0046872">
    <property type="term" value="F:metal ion binding"/>
    <property type="evidence" value="ECO:0007669"/>
    <property type="project" value="UniProtKB-KW"/>
</dbReference>
<dbReference type="InterPro" id="IPR001645">
    <property type="entry name" value="Folylpolyglutamate_synth"/>
</dbReference>
<evidence type="ECO:0000256" key="22">
    <source>
        <dbReference type="ARBA" id="ARBA00049161"/>
    </source>
</evidence>
<comment type="catalytic activity">
    <reaction evidence="20">
        <text>10-formyltetrahydrofolyl-(gamma-L-Glu)(n) + L-glutamate + ATP = 10-formyltetrahydrofolyl-(gamma-L-Glu)(n+1) + ADP + phosphate + H(+)</text>
        <dbReference type="Rhea" id="RHEA:51904"/>
        <dbReference type="Rhea" id="RHEA-COMP:13088"/>
        <dbReference type="Rhea" id="RHEA-COMP:14300"/>
        <dbReference type="ChEBI" id="CHEBI:15378"/>
        <dbReference type="ChEBI" id="CHEBI:29985"/>
        <dbReference type="ChEBI" id="CHEBI:30616"/>
        <dbReference type="ChEBI" id="CHEBI:43474"/>
        <dbReference type="ChEBI" id="CHEBI:134413"/>
        <dbReference type="ChEBI" id="CHEBI:456216"/>
        <dbReference type="EC" id="6.3.2.17"/>
    </reaction>
</comment>
<dbReference type="SUPFAM" id="SSF53623">
    <property type="entry name" value="MurD-like peptide ligases, catalytic domain"/>
    <property type="match status" value="1"/>
</dbReference>
<dbReference type="Gene3D" id="3.90.190.20">
    <property type="entry name" value="Mur ligase, C-terminal domain"/>
    <property type="match status" value="1"/>
</dbReference>
<dbReference type="GO" id="GO:0008841">
    <property type="term" value="F:dihydrofolate synthase activity"/>
    <property type="evidence" value="ECO:0007669"/>
    <property type="project" value="UniProtKB-EC"/>
</dbReference>
<dbReference type="Proteomes" id="UP000587991">
    <property type="component" value="Unassembled WGS sequence"/>
</dbReference>
<evidence type="ECO:0000256" key="15">
    <source>
        <dbReference type="ARBA" id="ARBA00022909"/>
    </source>
</evidence>
<dbReference type="PANTHER" id="PTHR11136:SF0">
    <property type="entry name" value="DIHYDROFOLATE SYNTHETASE-RELATED"/>
    <property type="match status" value="1"/>
</dbReference>
<dbReference type="EC" id="6.3.2.12" evidence="7"/>
<keyword evidence="27" id="KW-1185">Reference proteome</keyword>
<dbReference type="GO" id="GO:0004326">
    <property type="term" value="F:tetrahydrofolylpolyglutamate synthase activity"/>
    <property type="evidence" value="ECO:0007669"/>
    <property type="project" value="UniProtKB-EC"/>
</dbReference>
<evidence type="ECO:0000313" key="27">
    <source>
        <dbReference type="Proteomes" id="UP000587991"/>
    </source>
</evidence>
<comment type="catalytic activity">
    <reaction evidence="21">
        <text>(6R)-5,10-methylenetetrahydrofolyl-(gamma-L-Glu)(n) + L-glutamate + ATP = (6R)-5,10-methylenetetrahydrofolyl-(gamma-L-Glu)(n+1) + ADP + phosphate + H(+)</text>
        <dbReference type="Rhea" id="RHEA:51912"/>
        <dbReference type="Rhea" id="RHEA-COMP:13257"/>
        <dbReference type="Rhea" id="RHEA-COMP:13258"/>
        <dbReference type="ChEBI" id="CHEBI:15378"/>
        <dbReference type="ChEBI" id="CHEBI:29985"/>
        <dbReference type="ChEBI" id="CHEBI:30616"/>
        <dbReference type="ChEBI" id="CHEBI:43474"/>
        <dbReference type="ChEBI" id="CHEBI:136572"/>
        <dbReference type="ChEBI" id="CHEBI:456216"/>
        <dbReference type="EC" id="6.3.2.17"/>
    </reaction>
</comment>
<dbReference type="GO" id="GO:0005737">
    <property type="term" value="C:cytoplasm"/>
    <property type="evidence" value="ECO:0007669"/>
    <property type="project" value="TreeGrafter"/>
</dbReference>
<keyword evidence="10 23" id="KW-0436">Ligase</keyword>
<protein>
    <recommendedName>
        <fullName evidence="9">Dihydrofolate synthase/folylpolyglutamate synthase</fullName>
        <ecNumber evidence="7">6.3.2.12</ecNumber>
        <ecNumber evidence="8">6.3.2.17</ecNumber>
    </recommendedName>
    <alternativeName>
        <fullName evidence="18">Folylpoly-gamma-glutamate synthetase-dihydrofolate synthetase</fullName>
    </alternativeName>
    <alternativeName>
        <fullName evidence="16">Folylpolyglutamate synthetase</fullName>
    </alternativeName>
    <alternativeName>
        <fullName evidence="17">Tetrahydrofolylpolyglutamate synthase</fullName>
    </alternativeName>
</protein>
<comment type="function">
    <text evidence="2">Functions in two distinct reactions of the de novo folate biosynthetic pathway. Catalyzes the addition of a glutamate residue to dihydropteroate (7,8-dihydropteroate or H2Pte) to form dihydrofolate (7,8-dihydrofolate monoglutamate or H2Pte-Glu). Also catalyzes successive additions of L-glutamate to tetrahydrofolate or 10-formyltetrahydrofolate or 5,10-methylenetetrahydrofolate, leading to folylpolyglutamate derivatives.</text>
</comment>
<dbReference type="InterPro" id="IPR013221">
    <property type="entry name" value="Mur_ligase_cen"/>
</dbReference>
<evidence type="ECO:0000256" key="23">
    <source>
        <dbReference type="PIRNR" id="PIRNR001563"/>
    </source>
</evidence>
<evidence type="ECO:0000256" key="20">
    <source>
        <dbReference type="ARBA" id="ARBA00047808"/>
    </source>
</evidence>
<feature type="domain" description="Mur ligase C-terminal" evidence="24">
    <location>
        <begin position="303"/>
        <end position="423"/>
    </location>
</feature>
<evidence type="ECO:0000256" key="5">
    <source>
        <dbReference type="ARBA" id="ARBA00008276"/>
    </source>
</evidence>
<dbReference type="EC" id="6.3.2.17" evidence="8"/>
<dbReference type="UniPathway" id="UPA00077">
    <property type="reaction ID" value="UER00157"/>
</dbReference>
<evidence type="ECO:0000256" key="18">
    <source>
        <dbReference type="ARBA" id="ARBA00032510"/>
    </source>
</evidence>
<dbReference type="InterPro" id="IPR036615">
    <property type="entry name" value="Mur_ligase_C_dom_sf"/>
</dbReference>
<evidence type="ECO:0000256" key="10">
    <source>
        <dbReference type="ARBA" id="ARBA00022598"/>
    </source>
</evidence>
<sequence>MPLATTQHGEANALPQDVSGWLAHLEALHADVIELGLARVQGVIQQMALKPTCPVIMVAGTNGKGSTCAMLERIYSAAGYKVGVYSSPHLLRYHERVRLNVQPIDDAALCASFAAVEQGRGLVALTYFEFGTLAAVAAFMAAAVDVMILEVGLGGRLDAVNAFEPDASIITSIDLDHQALLGDTRELIGFEKAGIYRSGKPAICTDPEIPASIVAHARSIGAHWLPLQRDSSGDGFGYRRMENQWECWCEGRAFHSLPIPALRGSYQLANAAAALAAITQLNARLPVSMGAVRRGLLEVELPGRFQVLPGRPAVVLDVGHNPHAARALVQNLSQMGYFERTFAICGMMQDKDQLAVLQAMQPQVDHWLFCDLPPPRGAKAETLQALASQSAGKASVFASPEAAWQFAQREAGERDRIVVFGSFVTVGAVLQARDKAGAH</sequence>
<keyword evidence="12 23" id="KW-0547">Nucleotide-binding</keyword>
<comment type="subunit">
    <text evidence="6">Monomer.</text>
</comment>
<evidence type="ECO:0000259" key="24">
    <source>
        <dbReference type="Pfam" id="PF02875"/>
    </source>
</evidence>
<dbReference type="RefSeq" id="WP_168875615.1">
    <property type="nucleotide sequence ID" value="NZ_JABAIM010000001.1"/>
</dbReference>
<comment type="pathway">
    <text evidence="3">Cofactor biosynthesis; tetrahydrofolate biosynthesis; 7,8-dihydrofolate from 2-amino-4-hydroxy-6-hydroxymethyl-7,8-dihydropteridine diphosphate and 4-aminobenzoate: step 2/2.</text>
</comment>
<proteinExistence type="inferred from homology"/>
<dbReference type="GO" id="GO:0046654">
    <property type="term" value="P:tetrahydrofolate biosynthetic process"/>
    <property type="evidence" value="ECO:0007669"/>
    <property type="project" value="UniProtKB-UniPathway"/>
</dbReference>
<evidence type="ECO:0000256" key="6">
    <source>
        <dbReference type="ARBA" id="ARBA00011245"/>
    </source>
</evidence>
<reference evidence="26 27" key="1">
    <citation type="submission" date="2020-04" db="EMBL/GenBank/DDBJ databases">
        <title>Draft genome of Leeia sp. IMCC25680.</title>
        <authorList>
            <person name="Song J."/>
            <person name="Cho J.-C."/>
        </authorList>
    </citation>
    <scope>NUCLEOTIDE SEQUENCE [LARGE SCALE GENOMIC DNA]</scope>
    <source>
        <strain evidence="26 27">IMCC25680</strain>
    </source>
</reference>
<evidence type="ECO:0000256" key="2">
    <source>
        <dbReference type="ARBA" id="ARBA00002714"/>
    </source>
</evidence>
<evidence type="ECO:0000256" key="11">
    <source>
        <dbReference type="ARBA" id="ARBA00022723"/>
    </source>
</evidence>
<comment type="caution">
    <text evidence="26">The sequence shown here is derived from an EMBL/GenBank/DDBJ whole genome shotgun (WGS) entry which is preliminary data.</text>
</comment>
<dbReference type="AlphaFoldDB" id="A0A847S488"/>
<evidence type="ECO:0000256" key="19">
    <source>
        <dbReference type="ARBA" id="ARBA00047493"/>
    </source>
</evidence>
<dbReference type="GO" id="GO:0046656">
    <property type="term" value="P:folic acid biosynthetic process"/>
    <property type="evidence" value="ECO:0007669"/>
    <property type="project" value="UniProtKB-KW"/>
</dbReference>
<dbReference type="GO" id="GO:0005524">
    <property type="term" value="F:ATP binding"/>
    <property type="evidence" value="ECO:0007669"/>
    <property type="project" value="UniProtKB-KW"/>
</dbReference>
<evidence type="ECO:0000256" key="13">
    <source>
        <dbReference type="ARBA" id="ARBA00022840"/>
    </source>
</evidence>
<comment type="cofactor">
    <cofactor evidence="1">
        <name>Mg(2+)</name>
        <dbReference type="ChEBI" id="CHEBI:18420"/>
    </cofactor>
</comment>
<evidence type="ECO:0000256" key="7">
    <source>
        <dbReference type="ARBA" id="ARBA00013023"/>
    </source>
</evidence>
<keyword evidence="15" id="KW-0289">Folate biosynthesis</keyword>
<dbReference type="FunFam" id="3.40.1190.10:FF:000004">
    <property type="entry name" value="Dihydrofolate synthase/folylpolyglutamate synthase"/>
    <property type="match status" value="1"/>
</dbReference>
<dbReference type="Gene3D" id="3.40.1190.10">
    <property type="entry name" value="Mur-like, catalytic domain"/>
    <property type="match status" value="1"/>
</dbReference>
<keyword evidence="13 23" id="KW-0067">ATP-binding</keyword>
<feature type="domain" description="Mur ligase central" evidence="25">
    <location>
        <begin position="58"/>
        <end position="277"/>
    </location>
</feature>
<dbReference type="InterPro" id="IPR004101">
    <property type="entry name" value="Mur_ligase_C"/>
</dbReference>
<dbReference type="Pfam" id="PF02875">
    <property type="entry name" value="Mur_ligase_C"/>
    <property type="match status" value="1"/>
</dbReference>
<comment type="catalytic activity">
    <reaction evidence="22">
        <text>7,8-dihydropteroate + L-glutamate + ATP = 7,8-dihydrofolate + ADP + phosphate + H(+)</text>
        <dbReference type="Rhea" id="RHEA:23584"/>
        <dbReference type="ChEBI" id="CHEBI:15378"/>
        <dbReference type="ChEBI" id="CHEBI:17839"/>
        <dbReference type="ChEBI" id="CHEBI:29985"/>
        <dbReference type="ChEBI" id="CHEBI:30616"/>
        <dbReference type="ChEBI" id="CHEBI:43474"/>
        <dbReference type="ChEBI" id="CHEBI:57451"/>
        <dbReference type="ChEBI" id="CHEBI:456216"/>
        <dbReference type="EC" id="6.3.2.12"/>
    </reaction>
</comment>
<dbReference type="PIRSF" id="PIRSF001563">
    <property type="entry name" value="Folylpolyglu_synth"/>
    <property type="match status" value="1"/>
</dbReference>
<evidence type="ECO:0000256" key="8">
    <source>
        <dbReference type="ARBA" id="ARBA00013025"/>
    </source>
</evidence>
<dbReference type="NCBIfam" id="NF008101">
    <property type="entry name" value="PRK10846.1"/>
    <property type="match status" value="1"/>
</dbReference>
<dbReference type="Pfam" id="PF08245">
    <property type="entry name" value="Mur_ligase_M"/>
    <property type="match status" value="1"/>
</dbReference>
<evidence type="ECO:0000256" key="9">
    <source>
        <dbReference type="ARBA" id="ARBA00019357"/>
    </source>
</evidence>